<dbReference type="GO" id="GO:0016747">
    <property type="term" value="F:acyltransferase activity, transferring groups other than amino-acyl groups"/>
    <property type="evidence" value="ECO:0007669"/>
    <property type="project" value="InterPro"/>
</dbReference>
<feature type="transmembrane region" description="Helical" evidence="1">
    <location>
        <begin position="317"/>
        <end position="334"/>
    </location>
</feature>
<dbReference type="GO" id="GO:0016020">
    <property type="term" value="C:membrane"/>
    <property type="evidence" value="ECO:0007669"/>
    <property type="project" value="TreeGrafter"/>
</dbReference>
<organism evidence="4 5">
    <name type="scientific">Thalassotalea euphylliae</name>
    <dbReference type="NCBI Taxonomy" id="1655234"/>
    <lineage>
        <taxon>Bacteria</taxon>
        <taxon>Pseudomonadati</taxon>
        <taxon>Pseudomonadota</taxon>
        <taxon>Gammaproteobacteria</taxon>
        <taxon>Alteromonadales</taxon>
        <taxon>Colwelliaceae</taxon>
        <taxon>Thalassotalea</taxon>
    </lineage>
</organism>
<dbReference type="InterPro" id="IPR002656">
    <property type="entry name" value="Acyl_transf_3_dom"/>
</dbReference>
<dbReference type="InterPro" id="IPR043968">
    <property type="entry name" value="SGNH"/>
</dbReference>
<feature type="transmembrane region" description="Helical" evidence="1">
    <location>
        <begin position="7"/>
        <end position="23"/>
    </location>
</feature>
<gene>
    <name evidence="4" type="ORF">DXX94_10640</name>
</gene>
<evidence type="ECO:0000259" key="2">
    <source>
        <dbReference type="Pfam" id="PF01757"/>
    </source>
</evidence>
<feature type="transmembrane region" description="Helical" evidence="1">
    <location>
        <begin position="197"/>
        <end position="218"/>
    </location>
</feature>
<dbReference type="Pfam" id="PF01757">
    <property type="entry name" value="Acyl_transf_3"/>
    <property type="match status" value="1"/>
</dbReference>
<evidence type="ECO:0000313" key="5">
    <source>
        <dbReference type="Proteomes" id="UP000256899"/>
    </source>
</evidence>
<feature type="transmembrane region" description="Helical" evidence="1">
    <location>
        <begin position="130"/>
        <end position="152"/>
    </location>
</feature>
<feature type="transmembrane region" description="Helical" evidence="1">
    <location>
        <begin position="29"/>
        <end position="49"/>
    </location>
</feature>
<keyword evidence="4" id="KW-0012">Acyltransferase</keyword>
<sequence>MRRDIQFLRGIAVLLVVIYHANLGVVNYGYLGVDVFFVVSGFLITTIILKGLEQQTFSFTNFYLRRAKRLLPALYTTLVVTTVLSHFILTPTQLTDYYSQLAGALTFSANIVLPTQIDYFATEAESKPLLHIWSLSLEEQYYFLLPFILFLIPKGYRAIGLFGLAAASFTLCLIWLANSKPPIFLWKISEASANEWAFFLLPTRAWELLFGSICAWLMLKKPNIAIPIKLKIIALLTILVTVIFQIDTIHPRTDALIVVIATTLILLGKDNWLPNNLIVNSVMRVGDWSYSVYLVHWPLFAFAFISSLGEVPTELKLLIIALSILFGFLQYHFIEERFRSLPAKKMKTMYIGLTATTIALLFTPAALYEQKNKDLLYQQYDEIMAPNYGLSIQCDGTKGLLSKDCQTIEKPQIAVWGDSYAMHLVPGLASKVELLQLTKSSCAPFLEISYYQWENKRAMTKEWAKNCIKFNTQAFEIIQNSPSIKFVVLSSAYSVYFDDSQAKFLVNNQVLNKQQVKPEEYFSKTIKALKQAGKIPVVISSPPRVGINIGECVGRESLKLPVLNFDCYLKKGDYLSYDASVIDSLRNVIEENQVEALWLADLLCDQEYCQTKIKDKFLYRDSGHLTKQGSIELFKNLNFDLAGNKLITQ</sequence>
<evidence type="ECO:0000256" key="1">
    <source>
        <dbReference type="SAM" id="Phobius"/>
    </source>
</evidence>
<keyword evidence="5" id="KW-1185">Reference proteome</keyword>
<dbReference type="Pfam" id="PF19040">
    <property type="entry name" value="SGNH"/>
    <property type="match status" value="1"/>
</dbReference>
<keyword evidence="1" id="KW-0812">Transmembrane</keyword>
<reference evidence="5" key="1">
    <citation type="submission" date="2018-08" db="EMBL/GenBank/DDBJ databases">
        <title>Thalassotalea euphylliae genome.</title>
        <authorList>
            <person name="Summers S."/>
            <person name="Rice S.A."/>
            <person name="Freckelton M.L."/>
            <person name="Nedved B.T."/>
            <person name="Hadfield M.G."/>
        </authorList>
    </citation>
    <scope>NUCLEOTIDE SEQUENCE [LARGE SCALE GENOMIC DNA]</scope>
    <source>
        <strain evidence="5">H3</strain>
    </source>
</reference>
<feature type="transmembrane region" description="Helical" evidence="1">
    <location>
        <begin position="70"/>
        <end position="89"/>
    </location>
</feature>
<comment type="caution">
    <text evidence="4">The sequence shown here is derived from an EMBL/GenBank/DDBJ whole genome shotgun (WGS) entry which is preliminary data.</text>
</comment>
<dbReference type="InterPro" id="IPR050879">
    <property type="entry name" value="Acyltransferase_3"/>
</dbReference>
<feature type="transmembrane region" description="Helical" evidence="1">
    <location>
        <begin position="230"/>
        <end position="249"/>
    </location>
</feature>
<dbReference type="EMBL" id="QUOT01000001">
    <property type="protein sequence ID" value="REL31130.1"/>
    <property type="molecule type" value="Genomic_DNA"/>
</dbReference>
<dbReference type="Proteomes" id="UP000256899">
    <property type="component" value="Unassembled WGS sequence"/>
</dbReference>
<evidence type="ECO:0000313" key="4">
    <source>
        <dbReference type="EMBL" id="REL31130.1"/>
    </source>
</evidence>
<dbReference type="GO" id="GO:0009103">
    <property type="term" value="P:lipopolysaccharide biosynthetic process"/>
    <property type="evidence" value="ECO:0007669"/>
    <property type="project" value="TreeGrafter"/>
</dbReference>
<feature type="domain" description="SGNH" evidence="3">
    <location>
        <begin position="403"/>
        <end position="633"/>
    </location>
</feature>
<evidence type="ECO:0000259" key="3">
    <source>
        <dbReference type="Pfam" id="PF19040"/>
    </source>
</evidence>
<feature type="domain" description="Acyltransferase 3" evidence="2">
    <location>
        <begin position="4"/>
        <end position="303"/>
    </location>
</feature>
<accession>A0A3E0U331</accession>
<keyword evidence="4" id="KW-0808">Transferase</keyword>
<feature type="transmembrane region" description="Helical" evidence="1">
    <location>
        <begin position="159"/>
        <end position="177"/>
    </location>
</feature>
<dbReference type="AlphaFoldDB" id="A0A3E0U331"/>
<dbReference type="RefSeq" id="WP_116015739.1">
    <property type="nucleotide sequence ID" value="NZ_QUOT01000001.1"/>
</dbReference>
<dbReference type="PANTHER" id="PTHR23028:SF53">
    <property type="entry name" value="ACYL_TRANSF_3 DOMAIN-CONTAINING PROTEIN"/>
    <property type="match status" value="1"/>
</dbReference>
<keyword evidence="1" id="KW-1133">Transmembrane helix</keyword>
<name>A0A3E0U331_9GAMM</name>
<keyword evidence="1" id="KW-0472">Membrane</keyword>
<protein>
    <submittedName>
        <fullName evidence="4">Acyltransferase</fullName>
    </submittedName>
</protein>
<proteinExistence type="predicted"/>
<feature type="transmembrane region" description="Helical" evidence="1">
    <location>
        <begin position="346"/>
        <end position="368"/>
    </location>
</feature>
<feature type="transmembrane region" description="Helical" evidence="1">
    <location>
        <begin position="285"/>
        <end position="305"/>
    </location>
</feature>
<dbReference type="PANTHER" id="PTHR23028">
    <property type="entry name" value="ACETYLTRANSFERASE"/>
    <property type="match status" value="1"/>
</dbReference>